<comment type="caution">
    <text evidence="2">The sequence shown here is derived from an EMBL/GenBank/DDBJ whole genome shotgun (WGS) entry which is preliminary data.</text>
</comment>
<sequence length="169" mass="17188">MAPRGSRGGWGKKASSHGSSGIGVGVGASRYGASRLGEVGASRYGTSVLGGENIEARHHGVRVVEDGILEARCLGAWGRRALRHDASGGGVSFKARQLVVRRGSFEARRLGVGVSLTAQLLESRGGVGGSLESRPLGAWGYGGASMHGASKIGGCVGSLEARRFGDLGC</sequence>
<accession>A0ABQ7UBI3</accession>
<evidence type="ECO:0000256" key="1">
    <source>
        <dbReference type="SAM" id="MobiDB-lite"/>
    </source>
</evidence>
<feature type="compositionally biased region" description="Gly residues" evidence="1">
    <location>
        <begin position="1"/>
        <end position="11"/>
    </location>
</feature>
<gene>
    <name evidence="2" type="ORF">KY290_031635</name>
</gene>
<keyword evidence="3" id="KW-1185">Reference proteome</keyword>
<evidence type="ECO:0000313" key="2">
    <source>
        <dbReference type="EMBL" id="KAH0743642.1"/>
    </source>
</evidence>
<proteinExistence type="predicted"/>
<dbReference type="EMBL" id="JAIVGD010000023">
    <property type="protein sequence ID" value="KAH0743642.1"/>
    <property type="molecule type" value="Genomic_DNA"/>
</dbReference>
<reference evidence="2 3" key="1">
    <citation type="journal article" date="2021" name="bioRxiv">
        <title>Chromosome-scale and haplotype-resolved genome assembly of a tetraploid potato cultivar.</title>
        <authorList>
            <person name="Sun H."/>
            <person name="Jiao W.-B."/>
            <person name="Krause K."/>
            <person name="Campoy J.A."/>
            <person name="Goel M."/>
            <person name="Folz-Donahue K."/>
            <person name="Kukat C."/>
            <person name="Huettel B."/>
            <person name="Schneeberger K."/>
        </authorList>
    </citation>
    <scope>NUCLEOTIDE SEQUENCE [LARGE SCALE GENOMIC DNA]</scope>
    <source>
        <strain evidence="2">SolTubOtavaFocal</strain>
        <tissue evidence="2">Leaves</tissue>
    </source>
</reference>
<organism evidence="2 3">
    <name type="scientific">Solanum tuberosum</name>
    <name type="common">Potato</name>
    <dbReference type="NCBI Taxonomy" id="4113"/>
    <lineage>
        <taxon>Eukaryota</taxon>
        <taxon>Viridiplantae</taxon>
        <taxon>Streptophyta</taxon>
        <taxon>Embryophyta</taxon>
        <taxon>Tracheophyta</taxon>
        <taxon>Spermatophyta</taxon>
        <taxon>Magnoliopsida</taxon>
        <taxon>eudicotyledons</taxon>
        <taxon>Gunneridae</taxon>
        <taxon>Pentapetalae</taxon>
        <taxon>asterids</taxon>
        <taxon>lamiids</taxon>
        <taxon>Solanales</taxon>
        <taxon>Solanaceae</taxon>
        <taxon>Solanoideae</taxon>
        <taxon>Solaneae</taxon>
        <taxon>Solanum</taxon>
    </lineage>
</organism>
<evidence type="ECO:0000313" key="3">
    <source>
        <dbReference type="Proteomes" id="UP000826656"/>
    </source>
</evidence>
<feature type="region of interest" description="Disordered" evidence="1">
    <location>
        <begin position="1"/>
        <end position="21"/>
    </location>
</feature>
<protein>
    <submittedName>
        <fullName evidence="2">Uncharacterized protein</fullName>
    </submittedName>
</protein>
<dbReference type="Proteomes" id="UP000826656">
    <property type="component" value="Unassembled WGS sequence"/>
</dbReference>
<name>A0ABQ7UBI3_SOLTU</name>